<comment type="similarity">
    <text evidence="1">Belongs to the cytidine and deoxycytidylate deaminase family. ADAT2 subfamily.</text>
</comment>
<keyword evidence="4 8" id="KW-0479">Metal-binding</keyword>
<evidence type="ECO:0000256" key="4">
    <source>
        <dbReference type="ARBA" id="ARBA00022723"/>
    </source>
</evidence>
<comment type="function">
    <text evidence="8">Catalyzes the deamination of adenosine to inosine at the wobble position 34 of tRNA(Arg2).</text>
</comment>
<accession>A0A923KPM7</accession>
<keyword evidence="11" id="KW-1185">Reference proteome</keyword>
<reference evidence="10" key="1">
    <citation type="submission" date="2019-10" db="EMBL/GenBank/DDBJ databases">
        <authorList>
            <person name="Ross D.E."/>
            <person name="Gulliver D."/>
        </authorList>
    </citation>
    <scope>NUCLEOTIDE SEQUENCE</scope>
    <source>
        <strain evidence="10">DER-2019</strain>
    </source>
</reference>
<dbReference type="InterPro" id="IPR016192">
    <property type="entry name" value="APOBEC/CMP_deaminase_Zn-bd"/>
</dbReference>
<reference evidence="10" key="2">
    <citation type="submission" date="2020-10" db="EMBL/GenBank/DDBJ databases">
        <title>Comparative genomics of the Acetobacterium genus.</title>
        <authorList>
            <person name="Marshall C."/>
            <person name="May H."/>
            <person name="Norman S."/>
        </authorList>
    </citation>
    <scope>NUCLEOTIDE SEQUENCE</scope>
    <source>
        <strain evidence="10">DER-2019</strain>
    </source>
</reference>
<dbReference type="SUPFAM" id="SSF53927">
    <property type="entry name" value="Cytidine deaminase-like"/>
    <property type="match status" value="1"/>
</dbReference>
<dbReference type="PROSITE" id="PS00903">
    <property type="entry name" value="CYT_DCMP_DEAMINASES_1"/>
    <property type="match status" value="1"/>
</dbReference>
<evidence type="ECO:0000256" key="5">
    <source>
        <dbReference type="ARBA" id="ARBA00022801"/>
    </source>
</evidence>
<feature type="active site" description="Proton donor" evidence="8">
    <location>
        <position position="72"/>
    </location>
</feature>
<feature type="binding site" evidence="8">
    <location>
        <position position="100"/>
    </location>
    <ligand>
        <name>Zn(2+)</name>
        <dbReference type="ChEBI" id="CHEBI:29105"/>
        <note>catalytic</note>
    </ligand>
</feature>
<comment type="cofactor">
    <cofactor evidence="8">
        <name>Zn(2+)</name>
        <dbReference type="ChEBI" id="CHEBI:29105"/>
    </cofactor>
    <text evidence="8">Binds 1 zinc ion per subunit.</text>
</comment>
<organism evidence="10 11">
    <name type="scientific">Acetobacterium paludosum</name>
    <dbReference type="NCBI Taxonomy" id="52693"/>
    <lineage>
        <taxon>Bacteria</taxon>
        <taxon>Bacillati</taxon>
        <taxon>Bacillota</taxon>
        <taxon>Clostridia</taxon>
        <taxon>Eubacteriales</taxon>
        <taxon>Eubacteriaceae</taxon>
        <taxon>Acetobacterium</taxon>
    </lineage>
</organism>
<evidence type="ECO:0000256" key="8">
    <source>
        <dbReference type="HAMAP-Rule" id="MF_00972"/>
    </source>
</evidence>
<keyword evidence="6 8" id="KW-0862">Zinc</keyword>
<feature type="domain" description="CMP/dCMP-type deaminase" evidence="9">
    <location>
        <begin position="19"/>
        <end position="128"/>
    </location>
</feature>
<dbReference type="CDD" id="cd01285">
    <property type="entry name" value="nucleoside_deaminase"/>
    <property type="match status" value="1"/>
</dbReference>
<dbReference type="Gene3D" id="3.40.140.10">
    <property type="entry name" value="Cytidine Deaminase, domain 2"/>
    <property type="match status" value="1"/>
</dbReference>
<dbReference type="AlphaFoldDB" id="A0A923KPM7"/>
<dbReference type="InterPro" id="IPR016193">
    <property type="entry name" value="Cytidine_deaminase-like"/>
</dbReference>
<dbReference type="FunFam" id="3.40.140.10:FF:000005">
    <property type="entry name" value="tRNA-specific adenosine deaminase"/>
    <property type="match status" value="1"/>
</dbReference>
<comment type="subunit">
    <text evidence="2 8">Homodimer.</text>
</comment>
<feature type="binding site" evidence="8">
    <location>
        <position position="70"/>
    </location>
    <ligand>
        <name>Zn(2+)</name>
        <dbReference type="ChEBI" id="CHEBI:29105"/>
        <note>catalytic</note>
    </ligand>
</feature>
<dbReference type="HAMAP" id="MF_00972">
    <property type="entry name" value="tRNA_aden_deaminase"/>
    <property type="match status" value="1"/>
</dbReference>
<keyword evidence="3 8" id="KW-0819">tRNA processing</keyword>
<sequence>MRLTDHTNDKGGAKISRHKRFQDYMAMAIEIAQAGAEKGEVPIGAVLVCEGKIIAKAHNQKETRPDPTAHAEMLVIRAGAEKLKRWRLNDCQLYVTAEPCVMCMGAIIQARIPMLVYGATEKKFGGVESTARLGQHPMLPGKMEIYAGICEKQCEDLLKDFFEKKR</sequence>
<evidence type="ECO:0000256" key="7">
    <source>
        <dbReference type="ARBA" id="ARBA00048045"/>
    </source>
</evidence>
<evidence type="ECO:0000256" key="6">
    <source>
        <dbReference type="ARBA" id="ARBA00022833"/>
    </source>
</evidence>
<proteinExistence type="inferred from homology"/>
<dbReference type="Pfam" id="PF14437">
    <property type="entry name" value="MafB19-deam"/>
    <property type="match status" value="1"/>
</dbReference>
<evidence type="ECO:0000259" key="9">
    <source>
        <dbReference type="PROSITE" id="PS51747"/>
    </source>
</evidence>
<keyword evidence="5 8" id="KW-0378">Hydrolase</keyword>
<dbReference type="PANTHER" id="PTHR11079:SF179">
    <property type="entry name" value="TRNA(ADENINE(34)) DEAMINASE, CHLOROPLASTIC"/>
    <property type="match status" value="1"/>
</dbReference>
<feature type="binding site" evidence="8">
    <location>
        <position position="103"/>
    </location>
    <ligand>
        <name>Zn(2+)</name>
        <dbReference type="ChEBI" id="CHEBI:29105"/>
        <note>catalytic</note>
    </ligand>
</feature>
<dbReference type="RefSeq" id="WP_148567754.1">
    <property type="nucleotide sequence ID" value="NZ_RXYA01000012.1"/>
</dbReference>
<comment type="catalytic activity">
    <reaction evidence="7 8">
        <text>adenosine(34) in tRNA + H2O + H(+) = inosine(34) in tRNA + NH4(+)</text>
        <dbReference type="Rhea" id="RHEA:43168"/>
        <dbReference type="Rhea" id="RHEA-COMP:10373"/>
        <dbReference type="Rhea" id="RHEA-COMP:10374"/>
        <dbReference type="ChEBI" id="CHEBI:15377"/>
        <dbReference type="ChEBI" id="CHEBI:15378"/>
        <dbReference type="ChEBI" id="CHEBI:28938"/>
        <dbReference type="ChEBI" id="CHEBI:74411"/>
        <dbReference type="ChEBI" id="CHEBI:82852"/>
        <dbReference type="EC" id="3.5.4.33"/>
    </reaction>
</comment>
<dbReference type="EC" id="3.5.4.33" evidence="8"/>
<dbReference type="InterPro" id="IPR028883">
    <property type="entry name" value="tRNA_aden_deaminase"/>
</dbReference>
<dbReference type="EMBL" id="WJBD01000008">
    <property type="protein sequence ID" value="MBC3888289.1"/>
    <property type="molecule type" value="Genomic_DNA"/>
</dbReference>
<evidence type="ECO:0000256" key="3">
    <source>
        <dbReference type="ARBA" id="ARBA00022694"/>
    </source>
</evidence>
<evidence type="ECO:0000313" key="10">
    <source>
        <dbReference type="EMBL" id="MBC3888289.1"/>
    </source>
</evidence>
<dbReference type="PROSITE" id="PS51747">
    <property type="entry name" value="CYT_DCMP_DEAMINASES_2"/>
    <property type="match status" value="1"/>
</dbReference>
<dbReference type="InterPro" id="IPR002125">
    <property type="entry name" value="CMP_dCMP_dom"/>
</dbReference>
<dbReference type="GO" id="GO:0052717">
    <property type="term" value="F:tRNA-specific adenosine-34 deaminase activity"/>
    <property type="evidence" value="ECO:0007669"/>
    <property type="project" value="UniProtKB-UniRule"/>
</dbReference>
<dbReference type="PANTHER" id="PTHR11079">
    <property type="entry name" value="CYTOSINE DEAMINASE FAMILY MEMBER"/>
    <property type="match status" value="1"/>
</dbReference>
<comment type="caution">
    <text evidence="10">The sequence shown here is derived from an EMBL/GenBank/DDBJ whole genome shotgun (WGS) entry which is preliminary data.</text>
</comment>
<evidence type="ECO:0000313" key="11">
    <source>
        <dbReference type="Proteomes" id="UP000616595"/>
    </source>
</evidence>
<name>A0A923KPM7_9FIRM</name>
<dbReference type="Proteomes" id="UP000616595">
    <property type="component" value="Unassembled WGS sequence"/>
</dbReference>
<gene>
    <name evidence="8" type="primary">tadA</name>
    <name evidence="10" type="ORF">GH810_08195</name>
</gene>
<protein>
    <recommendedName>
        <fullName evidence="8">tRNA-specific adenosine deaminase</fullName>
        <ecNumber evidence="8">3.5.4.33</ecNumber>
    </recommendedName>
</protein>
<evidence type="ECO:0000256" key="2">
    <source>
        <dbReference type="ARBA" id="ARBA00011738"/>
    </source>
</evidence>
<dbReference type="GO" id="GO:0002100">
    <property type="term" value="P:tRNA wobble adenosine to inosine editing"/>
    <property type="evidence" value="ECO:0007669"/>
    <property type="project" value="UniProtKB-UniRule"/>
</dbReference>
<dbReference type="InterPro" id="IPR058535">
    <property type="entry name" value="MafB19-deam"/>
</dbReference>
<dbReference type="GO" id="GO:0008270">
    <property type="term" value="F:zinc ion binding"/>
    <property type="evidence" value="ECO:0007669"/>
    <property type="project" value="UniProtKB-UniRule"/>
</dbReference>
<dbReference type="OrthoDB" id="9802676at2"/>
<evidence type="ECO:0000256" key="1">
    <source>
        <dbReference type="ARBA" id="ARBA00010669"/>
    </source>
</evidence>